<keyword evidence="1" id="KW-1133">Transmembrane helix</keyword>
<accession>A0A1H1VDZ7</accession>
<dbReference type="RefSeq" id="WP_091413143.1">
    <property type="nucleotide sequence ID" value="NZ_LT629749.1"/>
</dbReference>
<gene>
    <name evidence="2" type="ORF">SAMN04488543_2454</name>
</gene>
<organism evidence="2 3">
    <name type="scientific">Friedmanniella luteola</name>
    <dbReference type="NCBI Taxonomy" id="546871"/>
    <lineage>
        <taxon>Bacteria</taxon>
        <taxon>Bacillati</taxon>
        <taxon>Actinomycetota</taxon>
        <taxon>Actinomycetes</taxon>
        <taxon>Propionibacteriales</taxon>
        <taxon>Nocardioidaceae</taxon>
        <taxon>Friedmanniella</taxon>
    </lineage>
</organism>
<feature type="transmembrane region" description="Helical" evidence="1">
    <location>
        <begin position="12"/>
        <end position="33"/>
    </location>
</feature>
<feature type="transmembrane region" description="Helical" evidence="1">
    <location>
        <begin position="137"/>
        <end position="164"/>
    </location>
</feature>
<dbReference type="Pfam" id="PF12730">
    <property type="entry name" value="ABC2_membrane_4"/>
    <property type="match status" value="1"/>
</dbReference>
<keyword evidence="1" id="KW-0472">Membrane</keyword>
<keyword evidence="1" id="KW-0812">Transmembrane</keyword>
<feature type="transmembrane region" description="Helical" evidence="1">
    <location>
        <begin position="53"/>
        <end position="77"/>
    </location>
</feature>
<reference evidence="2 3" key="1">
    <citation type="submission" date="2016-10" db="EMBL/GenBank/DDBJ databases">
        <authorList>
            <person name="de Groot N.N."/>
        </authorList>
    </citation>
    <scope>NUCLEOTIDE SEQUENCE [LARGE SCALE GENOMIC DNA]</scope>
    <source>
        <strain evidence="2 3">DSM 21741</strain>
    </source>
</reference>
<evidence type="ECO:0000313" key="3">
    <source>
        <dbReference type="Proteomes" id="UP000199092"/>
    </source>
</evidence>
<dbReference type="Proteomes" id="UP000199092">
    <property type="component" value="Chromosome I"/>
</dbReference>
<keyword evidence="3" id="KW-1185">Reference proteome</keyword>
<evidence type="ECO:0000313" key="2">
    <source>
        <dbReference type="EMBL" id="SDS82671.1"/>
    </source>
</evidence>
<feature type="transmembrane region" description="Helical" evidence="1">
    <location>
        <begin position="209"/>
        <end position="235"/>
    </location>
</feature>
<dbReference type="AlphaFoldDB" id="A0A1H1VDZ7"/>
<name>A0A1H1VDZ7_9ACTN</name>
<sequence>MTTLIRTELLKLYWTRATWVFLVVAVLLVLVRLELLLAGLGRVGAPTPGSRELTLAVLGTSGVGIFVITLLGVVSVTREFHSATWTSTLLASPDRTRVVVAKVVAAALTGAAVAALLLLVTVVRAMAAGAVHLNPDGALVCAIPGGLLTAAWWAWLGVAVGLLVRNQTAALILPLGWMLVVETLLPAYGLDVLVPWTPGGATRAISGDIAAGLLPVWAAALVLLGYGTALTLLGARRLVRSDVS</sequence>
<feature type="transmembrane region" description="Helical" evidence="1">
    <location>
        <begin position="171"/>
        <end position="189"/>
    </location>
</feature>
<protein>
    <submittedName>
        <fullName evidence="2">ABC-2 family transporter protein</fullName>
    </submittedName>
</protein>
<proteinExistence type="predicted"/>
<dbReference type="STRING" id="546871.SAMN04488543_2454"/>
<feature type="transmembrane region" description="Helical" evidence="1">
    <location>
        <begin position="98"/>
        <end position="125"/>
    </location>
</feature>
<dbReference type="EMBL" id="LT629749">
    <property type="protein sequence ID" value="SDS82671.1"/>
    <property type="molecule type" value="Genomic_DNA"/>
</dbReference>
<evidence type="ECO:0000256" key="1">
    <source>
        <dbReference type="SAM" id="Phobius"/>
    </source>
</evidence>